<dbReference type="EMBL" id="JAPZBT010000002">
    <property type="protein sequence ID" value="KAJ5371725.1"/>
    <property type="molecule type" value="Genomic_DNA"/>
</dbReference>
<comment type="caution">
    <text evidence="2">The sequence shown here is derived from an EMBL/GenBank/DDBJ whole genome shotgun (WGS) entry which is preliminary data.</text>
</comment>
<dbReference type="InterPro" id="IPR013149">
    <property type="entry name" value="ADH-like_C"/>
</dbReference>
<evidence type="ECO:0000313" key="2">
    <source>
        <dbReference type="EMBL" id="KAJ5371725.1"/>
    </source>
</evidence>
<dbReference type="Gene3D" id="3.90.180.10">
    <property type="entry name" value="Medium-chain alcohol dehydrogenases, catalytic domain"/>
    <property type="match status" value="1"/>
</dbReference>
<dbReference type="SUPFAM" id="SSF50129">
    <property type="entry name" value="GroES-like"/>
    <property type="match status" value="1"/>
</dbReference>
<dbReference type="InterPro" id="IPR052711">
    <property type="entry name" value="Zinc_ADH-like"/>
</dbReference>
<dbReference type="Proteomes" id="UP001147752">
    <property type="component" value="Unassembled WGS sequence"/>
</dbReference>
<dbReference type="SMART" id="SM00829">
    <property type="entry name" value="PKS_ER"/>
    <property type="match status" value="1"/>
</dbReference>
<proteinExistence type="predicted"/>
<dbReference type="RefSeq" id="XP_056577711.1">
    <property type="nucleotide sequence ID" value="XM_056721461.1"/>
</dbReference>
<organism evidence="2 3">
    <name type="scientific">Penicillium concentricum</name>
    <dbReference type="NCBI Taxonomy" id="293559"/>
    <lineage>
        <taxon>Eukaryota</taxon>
        <taxon>Fungi</taxon>
        <taxon>Dikarya</taxon>
        <taxon>Ascomycota</taxon>
        <taxon>Pezizomycotina</taxon>
        <taxon>Eurotiomycetes</taxon>
        <taxon>Eurotiomycetidae</taxon>
        <taxon>Eurotiales</taxon>
        <taxon>Aspergillaceae</taxon>
        <taxon>Penicillium</taxon>
    </lineage>
</organism>
<dbReference type="InterPro" id="IPR013154">
    <property type="entry name" value="ADH-like_N"/>
</dbReference>
<reference evidence="2" key="1">
    <citation type="submission" date="2022-12" db="EMBL/GenBank/DDBJ databases">
        <authorList>
            <person name="Petersen C."/>
        </authorList>
    </citation>
    <scope>NUCLEOTIDE SEQUENCE</scope>
    <source>
        <strain evidence="2">IBT 3081</strain>
    </source>
</reference>
<dbReference type="Gene3D" id="3.40.50.720">
    <property type="entry name" value="NAD(P)-binding Rossmann-like Domain"/>
    <property type="match status" value="1"/>
</dbReference>
<dbReference type="GeneID" id="81460644"/>
<dbReference type="AlphaFoldDB" id="A0A9W9V9V4"/>
<gene>
    <name evidence="2" type="ORF">N7517_003731</name>
</gene>
<dbReference type="InterPro" id="IPR011032">
    <property type="entry name" value="GroES-like_sf"/>
</dbReference>
<name>A0A9W9V9V4_9EURO</name>
<dbReference type="OrthoDB" id="3509362at2759"/>
<evidence type="ECO:0000313" key="3">
    <source>
        <dbReference type="Proteomes" id="UP001147752"/>
    </source>
</evidence>
<dbReference type="InterPro" id="IPR020843">
    <property type="entry name" value="ER"/>
</dbReference>
<dbReference type="SUPFAM" id="SSF51735">
    <property type="entry name" value="NAD(P)-binding Rossmann-fold domains"/>
    <property type="match status" value="1"/>
</dbReference>
<dbReference type="CDD" id="cd08276">
    <property type="entry name" value="MDR7"/>
    <property type="match status" value="1"/>
</dbReference>
<dbReference type="PANTHER" id="PTHR45033:SF2">
    <property type="entry name" value="ZINC-TYPE ALCOHOL DEHYDROGENASE-LIKE PROTEIN C1773.06C"/>
    <property type="match status" value="1"/>
</dbReference>
<dbReference type="InterPro" id="IPR036291">
    <property type="entry name" value="NAD(P)-bd_dom_sf"/>
</dbReference>
<dbReference type="GO" id="GO:0016491">
    <property type="term" value="F:oxidoreductase activity"/>
    <property type="evidence" value="ECO:0007669"/>
    <property type="project" value="InterPro"/>
</dbReference>
<dbReference type="PANTHER" id="PTHR45033">
    <property type="match status" value="1"/>
</dbReference>
<dbReference type="Pfam" id="PF08240">
    <property type="entry name" value="ADH_N"/>
    <property type="match status" value="1"/>
</dbReference>
<keyword evidence="3" id="KW-1185">Reference proteome</keyword>
<protein>
    <submittedName>
        <fullName evidence="2">NAD(P)-binding protein</fullName>
    </submittedName>
</protein>
<dbReference type="Pfam" id="PF00107">
    <property type="entry name" value="ADH_zinc_N"/>
    <property type="match status" value="1"/>
</dbReference>
<feature type="domain" description="Enoyl reductase (ER)" evidence="1">
    <location>
        <begin position="13"/>
        <end position="343"/>
    </location>
</feature>
<reference evidence="2" key="2">
    <citation type="journal article" date="2023" name="IMA Fungus">
        <title>Comparative genomic study of the Penicillium genus elucidates a diverse pangenome and 15 lateral gene transfer events.</title>
        <authorList>
            <person name="Petersen C."/>
            <person name="Sorensen T."/>
            <person name="Nielsen M.R."/>
            <person name="Sondergaard T.E."/>
            <person name="Sorensen J.L."/>
            <person name="Fitzpatrick D.A."/>
            <person name="Frisvad J.C."/>
            <person name="Nielsen K.L."/>
        </authorList>
    </citation>
    <scope>NUCLEOTIDE SEQUENCE</scope>
    <source>
        <strain evidence="2">IBT 3081</strain>
    </source>
</reference>
<evidence type="ECO:0000259" key="1">
    <source>
        <dbReference type="SMART" id="SM00829"/>
    </source>
</evidence>
<accession>A0A9W9V9V4</accession>
<sequence length="347" mass="36938">MSQTVIRIEGERTSVQNLKAFKEAIPEPSKHEILIKVHSVSLNYRDIGVATSLYPFPVKDNVVPCSDAAGVVVKVGEGVSKFAVGDHVVGTFDPTNLFGQQSDWLNGQGGPVDGVLREYFSLPASAAVKVPKESPQSFSEWSTLVCTGVTAWNALYGAVPLKPGQIVLCQGTGGVAITGLILAKAAGATTIVTSSSDEKLELVKSKFGADYGINYKRHPEWSKEAMRLTKGEGVDFVLENGGSGTIAESINSIKMGGNVSVIGFLSQADQSEMPDVAGMALAKGAIIRGITVGSTQLLQDLVRFVARKGLRLPVEKEFSFTREDVVKAYEYVMSGSHIGKVCIKVAE</sequence>